<dbReference type="SUPFAM" id="SSF159245">
    <property type="entry name" value="AttH-like"/>
    <property type="match status" value="1"/>
</dbReference>
<evidence type="ECO:0000313" key="3">
    <source>
        <dbReference type="Proteomes" id="UP000318242"/>
    </source>
</evidence>
<comment type="caution">
    <text evidence="2">The sequence shown here is derived from an EMBL/GenBank/DDBJ whole genome shotgun (WGS) entry which is preliminary data.</text>
</comment>
<dbReference type="PROSITE" id="PS51257">
    <property type="entry name" value="PROKAR_LIPOPROTEIN"/>
    <property type="match status" value="1"/>
</dbReference>
<dbReference type="EMBL" id="BJLH01000005">
    <property type="protein sequence ID" value="GEA60033.1"/>
    <property type="molecule type" value="Genomic_DNA"/>
</dbReference>
<feature type="domain" description="AttH" evidence="1">
    <location>
        <begin position="62"/>
        <end position="234"/>
    </location>
</feature>
<dbReference type="InterPro" id="IPR010791">
    <property type="entry name" value="AttH_dom"/>
</dbReference>
<protein>
    <submittedName>
        <fullName evidence="2">Carotenoid 1,2-hydratase</fullName>
    </submittedName>
</protein>
<dbReference type="AlphaFoldDB" id="A0A4Y3IKJ1"/>
<dbReference type="PANTHER" id="PTHR38591">
    <property type="entry name" value="HYDROLASE"/>
    <property type="match status" value="1"/>
</dbReference>
<dbReference type="RefSeq" id="WP_208733524.1">
    <property type="nucleotide sequence ID" value="NZ_BJLH01000005.1"/>
</dbReference>
<reference evidence="2 3" key="1">
    <citation type="submission" date="2019-06" db="EMBL/GenBank/DDBJ databases">
        <title>Whole genome shotgun sequence of Vibrio comitans NBRC 102076.</title>
        <authorList>
            <person name="Hosoyama A."/>
            <person name="Uohara A."/>
            <person name="Ohji S."/>
            <person name="Ichikawa N."/>
        </authorList>
    </citation>
    <scope>NUCLEOTIDE SEQUENCE [LARGE SCALE GENOMIC DNA]</scope>
    <source>
        <strain evidence="2 3">NBRC 102076</strain>
    </source>
</reference>
<dbReference type="Gene3D" id="2.40.370.10">
    <property type="entry name" value="AttH-like domain"/>
    <property type="match status" value="2"/>
</dbReference>
<organism evidence="2 3">
    <name type="scientific">Vibrio comitans NBRC 102076</name>
    <dbReference type="NCBI Taxonomy" id="1219078"/>
    <lineage>
        <taxon>Bacteria</taxon>
        <taxon>Pseudomonadati</taxon>
        <taxon>Pseudomonadota</taxon>
        <taxon>Gammaproteobacteria</taxon>
        <taxon>Vibrionales</taxon>
        <taxon>Vibrionaceae</taxon>
        <taxon>Vibrio</taxon>
    </lineage>
</organism>
<gene>
    <name evidence="2" type="primary">attH</name>
    <name evidence="2" type="ORF">VCO01S_12260</name>
</gene>
<evidence type="ECO:0000259" key="1">
    <source>
        <dbReference type="Pfam" id="PF07143"/>
    </source>
</evidence>
<proteinExistence type="predicted"/>
<dbReference type="Pfam" id="PF07143">
    <property type="entry name" value="CrtC"/>
    <property type="match status" value="1"/>
</dbReference>
<dbReference type="Proteomes" id="UP000318242">
    <property type="component" value="Unassembled WGS sequence"/>
</dbReference>
<dbReference type="PANTHER" id="PTHR38591:SF1">
    <property type="entry name" value="BLL1000 PROTEIN"/>
    <property type="match status" value="1"/>
</dbReference>
<evidence type="ECO:0000313" key="2">
    <source>
        <dbReference type="EMBL" id="GEA60033.1"/>
    </source>
</evidence>
<dbReference type="InterPro" id="IPR023374">
    <property type="entry name" value="AttH-like_dom_sf"/>
</dbReference>
<sequence length="361" mass="40654">MMRHILILILALSTALLIGCEEKSSESLGNWLGQSEQSYTPVVKGKALEFPHDHGPHNDFRHEWWYLTANLIDENGKALGIQWTQFRVAVDPQQKPSSGNWHSQQMYMAHSAVTTGTLHYADEKWSRAHPELAGVESAPFRVFIDDWQWRSSTQELFPATLIAKSKEFSYSLTLTSSAPYQKQGEQGYSVKSADKSVASYYYSQPFIQVSGEVTIDGHRHNVTGQGWIDREWSSQFLLDSQQGWDWFALRLNKETSLVVFQLRDSSTGEANYAHAKLMHEDGSGQAFSIDDITLQVIQQTAIEGRPYPTSWRIQIPSQQIDVSVSALNPMAKMPLTVPYWEGPVSLSGSHSGTGYMELTGY</sequence>
<keyword evidence="3" id="KW-1185">Reference proteome</keyword>
<accession>A0A4Y3IKJ1</accession>
<dbReference type="Pfam" id="PF17186">
    <property type="entry name" value="Lipocalin_9"/>
    <property type="match status" value="1"/>
</dbReference>
<name>A0A4Y3IKJ1_9VIBR</name>